<proteinExistence type="predicted"/>
<dbReference type="InterPro" id="IPR011250">
    <property type="entry name" value="OMP/PagP_B-barrel"/>
</dbReference>
<evidence type="ECO:0000313" key="5">
    <source>
        <dbReference type="Proteomes" id="UP001291309"/>
    </source>
</evidence>
<dbReference type="Gene3D" id="2.40.160.20">
    <property type="match status" value="1"/>
</dbReference>
<accession>A0ABU5H7D4</accession>
<comment type="caution">
    <text evidence="4">The sequence shown here is derived from an EMBL/GenBank/DDBJ whole genome shotgun (WGS) entry which is preliminary data.</text>
</comment>
<dbReference type="InterPro" id="IPR027385">
    <property type="entry name" value="Beta-barrel_OMP"/>
</dbReference>
<feature type="signal peptide" evidence="2">
    <location>
        <begin position="1"/>
        <end position="23"/>
    </location>
</feature>
<organism evidence="4 5">
    <name type="scientific">Hyalangium rubrum</name>
    <dbReference type="NCBI Taxonomy" id="3103134"/>
    <lineage>
        <taxon>Bacteria</taxon>
        <taxon>Pseudomonadati</taxon>
        <taxon>Myxococcota</taxon>
        <taxon>Myxococcia</taxon>
        <taxon>Myxococcales</taxon>
        <taxon>Cystobacterineae</taxon>
        <taxon>Archangiaceae</taxon>
        <taxon>Hyalangium</taxon>
    </lineage>
</organism>
<feature type="chain" id="PRO_5046040543" evidence="2">
    <location>
        <begin position="24"/>
        <end position="194"/>
    </location>
</feature>
<protein>
    <submittedName>
        <fullName evidence="4">Outer membrane beta-barrel protein</fullName>
    </submittedName>
</protein>
<dbReference type="RefSeq" id="WP_321548108.1">
    <property type="nucleotide sequence ID" value="NZ_JAXIVS010000008.1"/>
</dbReference>
<keyword evidence="5" id="KW-1185">Reference proteome</keyword>
<name>A0ABU5H7D4_9BACT</name>
<evidence type="ECO:0000313" key="4">
    <source>
        <dbReference type="EMBL" id="MDY7229382.1"/>
    </source>
</evidence>
<reference evidence="4 5" key="1">
    <citation type="submission" date="2023-12" db="EMBL/GenBank/DDBJ databases">
        <title>the genome sequence of Hyalangium sp. s54d21.</title>
        <authorList>
            <person name="Zhang X."/>
        </authorList>
    </citation>
    <scope>NUCLEOTIDE SEQUENCE [LARGE SCALE GENOMIC DNA]</scope>
    <source>
        <strain evidence="5">s54d21</strain>
    </source>
</reference>
<dbReference type="Proteomes" id="UP001291309">
    <property type="component" value="Unassembled WGS sequence"/>
</dbReference>
<evidence type="ECO:0000256" key="2">
    <source>
        <dbReference type="SAM" id="SignalP"/>
    </source>
</evidence>
<evidence type="ECO:0000259" key="3">
    <source>
        <dbReference type="Pfam" id="PF13505"/>
    </source>
</evidence>
<sequence length="194" mass="19893">MIRRGIQIAALALGLGVAGTAVAQNNNKQGDLNVFLKGGVSDYTGDLGDDVSTGPAWGLAVNVQPTRILGFELGYDGSKNDVNNDLLPDASFTRHGGTGLVKLAPPLLEKVKPFVGAGLGVSYISVDGGAGLYDSDIVEEVPVAAGIEFNSGAVTAGLRATYRLLVDENVANDVSLGNPQGGLFDASFTLGGRF</sequence>
<dbReference type="Pfam" id="PF13505">
    <property type="entry name" value="OMP_b-brl"/>
    <property type="match status" value="1"/>
</dbReference>
<evidence type="ECO:0000256" key="1">
    <source>
        <dbReference type="ARBA" id="ARBA00022729"/>
    </source>
</evidence>
<keyword evidence="1 2" id="KW-0732">Signal</keyword>
<gene>
    <name evidence="4" type="ORF">SYV04_23515</name>
</gene>
<dbReference type="SUPFAM" id="SSF56925">
    <property type="entry name" value="OMPA-like"/>
    <property type="match status" value="1"/>
</dbReference>
<dbReference type="EMBL" id="JAXIVS010000008">
    <property type="protein sequence ID" value="MDY7229382.1"/>
    <property type="molecule type" value="Genomic_DNA"/>
</dbReference>
<feature type="domain" description="Outer membrane protein beta-barrel" evidence="3">
    <location>
        <begin position="11"/>
        <end position="168"/>
    </location>
</feature>